<dbReference type="Proteomes" id="UP000494170">
    <property type="component" value="Unassembled WGS sequence"/>
</dbReference>
<evidence type="ECO:0000313" key="6">
    <source>
        <dbReference type="EMBL" id="VWC47132.1"/>
    </source>
</evidence>
<keyword evidence="1 2" id="KW-0732">Signal</keyword>
<gene>
    <name evidence="6" type="ORF">BLA6863_07512</name>
</gene>
<sequence length="900" mass="96756">MRRLKLKKIVVACVGAWCVSDLLVSARAATVPAGFEDIAAGSEERIEVNFLGKSLGLFRVFVTPESVRFEEPDRLLQALGNQVDARKLGASMKAALSTDMPRNGNRSCDGQTGIGNCGYVDTDSAAVIYDESNGVLNLFVARDWLSNTQHERLFYEPTAMAERALIHRQTMNLSSGRGYRSLSISGTGALGLTPKSFIGGNWNFAHSSYGRDSDSRLEVQDIYVRHDFGSSHYAQLGRMDNRNLASSLGGNFGFTMLPTGTIDGMRVGTTLAYVNAASADRGTPVTLLLPRDARIDAYRGKELLGTFYLKAGVNTLDTSRFPEGSYPVTLRVFEEGIQVRTQTAPFTKTGGGAGARSRQWFVQAGRAAEHGAQSPSGVAMAGGIRVPLPGNLALTSGIASVERHVYNETALEWSHAFPLGVLSATGSYFTGSDGARGNTQQVSFSDGVSWSVYRYQMRGAGCSGGNVGYRDIGCYDTLNATVSFPLGKWSAMFGYTYNKSLGQGVFGGNDVPDRPWVSRPSPSGDRVSRALQLGFSRSSTWRKINVSTRIGVYANRGSDGMRDYGGYAGVTLSFAEPASASRRASAYSSAGFDVRSNRNETTTNYTLDRNWAWNGDNYRELDASVSGYGADSLTGQLQGRWNGRYGDVAAAVANSYSREGGNNPSVTASYSSSFALARQGLFLGAASSETDPIAGFAVKVNAHDGVRGTAADASTSSGNRIRVGFGQRALLPVTAFTSVTTEVRDAGARVSSGATSVTEGLGKRTVFMTPGHLAMRKVDAKVTYTYVGQAVSPSGMPLADSVILNASVPPLDDDGGFVAEFDRKERELFVVDGPALMRCPLHVERQRDVIMMVGKVRCELAGQDVLPERLRKEARVQRLLQQRYVMSTRARTTGLDDVLQ</sequence>
<evidence type="ECO:0000259" key="5">
    <source>
        <dbReference type="Pfam" id="PF17271"/>
    </source>
</evidence>
<dbReference type="InterPro" id="IPR035224">
    <property type="entry name" value="Usher_TcfC"/>
</dbReference>
<dbReference type="InterPro" id="IPR031917">
    <property type="entry name" value="Pilus_assem_C"/>
</dbReference>
<feature type="domain" description="Pilus assembly protein C-terminal" evidence="3">
    <location>
        <begin position="769"/>
        <end position="859"/>
    </location>
</feature>
<protein>
    <submittedName>
        <fullName evidence="6">Putative outer membrane usher</fullName>
    </submittedName>
</protein>
<dbReference type="InterPro" id="IPR032636">
    <property type="entry name" value="Pilus_assem_E-set-like_dom"/>
</dbReference>
<evidence type="ECO:0000313" key="7">
    <source>
        <dbReference type="Proteomes" id="UP000494170"/>
    </source>
</evidence>
<accession>A0A6P2SUA5</accession>
<feature type="signal peptide" evidence="2">
    <location>
        <begin position="1"/>
        <end position="28"/>
    </location>
</feature>
<evidence type="ECO:0000259" key="3">
    <source>
        <dbReference type="Pfam" id="PF15976"/>
    </source>
</evidence>
<dbReference type="EMBL" id="CABVPY010000100">
    <property type="protein sequence ID" value="VWC47132.1"/>
    <property type="molecule type" value="Genomic_DNA"/>
</dbReference>
<feature type="domain" description="TcfC Usher-like barrel" evidence="5">
    <location>
        <begin position="359"/>
        <end position="763"/>
    </location>
</feature>
<feature type="chain" id="PRO_5026942165" evidence="2">
    <location>
        <begin position="29"/>
        <end position="900"/>
    </location>
</feature>
<organism evidence="6 7">
    <name type="scientific">Burkholderia lata (strain ATCC 17760 / DSM 23089 / LMG 22485 / NCIMB 9086 / R18194 / 383)</name>
    <dbReference type="NCBI Taxonomy" id="482957"/>
    <lineage>
        <taxon>Bacteria</taxon>
        <taxon>Pseudomonadati</taxon>
        <taxon>Pseudomonadota</taxon>
        <taxon>Betaproteobacteria</taxon>
        <taxon>Burkholderiales</taxon>
        <taxon>Burkholderiaceae</taxon>
        <taxon>Burkholderia</taxon>
        <taxon>Burkholderia cepacia complex</taxon>
    </lineage>
</organism>
<dbReference type="Pfam" id="PF17271">
    <property type="entry name" value="Usher_TcfC"/>
    <property type="match status" value="1"/>
</dbReference>
<dbReference type="RefSeq" id="WP_174947594.1">
    <property type="nucleotide sequence ID" value="NZ_CABVPY010000100.1"/>
</dbReference>
<proteinExistence type="predicted"/>
<evidence type="ECO:0000256" key="2">
    <source>
        <dbReference type="SAM" id="SignalP"/>
    </source>
</evidence>
<evidence type="ECO:0000256" key="1">
    <source>
        <dbReference type="ARBA" id="ARBA00022729"/>
    </source>
</evidence>
<name>A0A6P2SUA5_BURL3</name>
<dbReference type="Pfam" id="PF16967">
    <property type="entry name" value="TcfC"/>
    <property type="match status" value="1"/>
</dbReference>
<feature type="domain" description="Pilus assembly protein E-set like" evidence="4">
    <location>
        <begin position="282"/>
        <end position="348"/>
    </location>
</feature>
<dbReference type="AlphaFoldDB" id="A0A6P2SUA5"/>
<evidence type="ECO:0000259" key="4">
    <source>
        <dbReference type="Pfam" id="PF16967"/>
    </source>
</evidence>
<dbReference type="Pfam" id="PF15976">
    <property type="entry name" value="CooC_C"/>
    <property type="match status" value="1"/>
</dbReference>
<reference evidence="6 7" key="1">
    <citation type="submission" date="2019-09" db="EMBL/GenBank/DDBJ databases">
        <authorList>
            <person name="Depoorter E."/>
        </authorList>
    </citation>
    <scope>NUCLEOTIDE SEQUENCE [LARGE SCALE GENOMIC DNA]</scope>
    <source>
        <strain evidence="6">LMG 6863</strain>
    </source>
</reference>